<feature type="region of interest" description="Disordered" evidence="1">
    <location>
        <begin position="267"/>
        <end position="317"/>
    </location>
</feature>
<gene>
    <name evidence="2" type="ORF">BDV96DRAFT_646145</name>
</gene>
<keyword evidence="3" id="KW-1185">Reference proteome</keyword>
<feature type="compositionally biased region" description="Low complexity" evidence="1">
    <location>
        <begin position="150"/>
        <end position="163"/>
    </location>
</feature>
<protein>
    <submittedName>
        <fullName evidence="2">Uncharacterized protein</fullName>
    </submittedName>
</protein>
<feature type="region of interest" description="Disordered" evidence="1">
    <location>
        <begin position="97"/>
        <end position="248"/>
    </location>
</feature>
<feature type="compositionally biased region" description="Polar residues" evidence="1">
    <location>
        <begin position="97"/>
        <end position="112"/>
    </location>
</feature>
<dbReference type="OrthoDB" id="3557758at2759"/>
<accession>A0A6A5ZBA4</accession>
<feature type="region of interest" description="Disordered" evidence="1">
    <location>
        <begin position="357"/>
        <end position="377"/>
    </location>
</feature>
<sequence>MLVGDFLQRAFRVYNNRLAFSSTIDRPPARIGRFQELRARYESPTKSECELPLVRQRPSRMVGRKDKQAAQQAIAVNPEDSGVGKFRRKLSHGLSFISNPLSQRKNTPGRQNSGSSVTTVVTTTSDVTPSRNTSGTRLSPIRDSSFFDQAPGSPATPTSSPGHHQTRENDDPEVTPKALPRSRTMSFIPRPSRSFSNASVEVDRTTPKPRSPPAFHLAPTGHARPTKIPSPPRSGGRPSSPRQYAHYQTPTEAKHIGAGMAFALAQTKGRDQSPSKNSVRSQTTPNLVKGSNTPQPGFMMPRKPGVPLKSARSQEMSLKENIPTGKRDSSYRRMSKIQEQTSAVLAQQKLLSINNNTASRRSLGPGALAQSKQTTATPLAAKRLSSNLSANTPLKVKQPHPNKQNIAPASTSLRNSNGATIVQPRLMGPVDPPTPPAFGTPSARPALPRASTDRDLRRRTFGAASVISGGRLSSRSMIGANKEVRLPRSSTFHSIPRPREAPPPVPPIPEEYSSPLAARNPTPGSRIPTPSVGLVGRSELPAKVSRLPVAKSEPCLLKNLQPATIKQEVFLSSFDTNIGDNASQNPSLSPDSDDAARWDRQLRALKLHLDLAMHQASGVSARRWSTNTIHYEGADLDEISQITDYMPPLWWAGRFQSRLDRWRTDAMQAELGARYKPDGLLGQCKLNEDKTAACYIFLQLRDLCGSGKAADSLWEFEHKYRQEHSLLEAMTSVGPAPTRSDLEVTTPKQSSFGKAVRKLTPRKASLVNLLKGKGWNKVDEPPKLPKAPPFGF</sequence>
<dbReference type="Proteomes" id="UP000799770">
    <property type="component" value="Unassembled WGS sequence"/>
</dbReference>
<proteinExistence type="predicted"/>
<dbReference type="EMBL" id="ML977322">
    <property type="protein sequence ID" value="KAF2115977.1"/>
    <property type="molecule type" value="Genomic_DNA"/>
</dbReference>
<feature type="compositionally biased region" description="Low complexity" evidence="1">
    <location>
        <begin position="233"/>
        <end position="242"/>
    </location>
</feature>
<evidence type="ECO:0000256" key="1">
    <source>
        <dbReference type="SAM" id="MobiDB-lite"/>
    </source>
</evidence>
<evidence type="ECO:0000313" key="3">
    <source>
        <dbReference type="Proteomes" id="UP000799770"/>
    </source>
</evidence>
<reference evidence="2" key="1">
    <citation type="journal article" date="2020" name="Stud. Mycol.">
        <title>101 Dothideomycetes genomes: a test case for predicting lifestyles and emergence of pathogens.</title>
        <authorList>
            <person name="Haridas S."/>
            <person name="Albert R."/>
            <person name="Binder M."/>
            <person name="Bloem J."/>
            <person name="Labutti K."/>
            <person name="Salamov A."/>
            <person name="Andreopoulos B."/>
            <person name="Baker S."/>
            <person name="Barry K."/>
            <person name="Bills G."/>
            <person name="Bluhm B."/>
            <person name="Cannon C."/>
            <person name="Castanera R."/>
            <person name="Culley D."/>
            <person name="Daum C."/>
            <person name="Ezra D."/>
            <person name="Gonzalez J."/>
            <person name="Henrissat B."/>
            <person name="Kuo A."/>
            <person name="Liang C."/>
            <person name="Lipzen A."/>
            <person name="Lutzoni F."/>
            <person name="Magnuson J."/>
            <person name="Mondo S."/>
            <person name="Nolan M."/>
            <person name="Ohm R."/>
            <person name="Pangilinan J."/>
            <person name="Park H.-J."/>
            <person name="Ramirez L."/>
            <person name="Alfaro M."/>
            <person name="Sun H."/>
            <person name="Tritt A."/>
            <person name="Yoshinaga Y."/>
            <person name="Zwiers L.-H."/>
            <person name="Turgeon B."/>
            <person name="Goodwin S."/>
            <person name="Spatafora J."/>
            <person name="Crous P."/>
            <person name="Grigoriev I."/>
        </authorList>
    </citation>
    <scope>NUCLEOTIDE SEQUENCE</scope>
    <source>
        <strain evidence="2">CBS 627.86</strain>
    </source>
</reference>
<feature type="compositionally biased region" description="Low complexity" evidence="1">
    <location>
        <begin position="113"/>
        <end position="128"/>
    </location>
</feature>
<name>A0A6A5ZBA4_9PLEO</name>
<feature type="region of interest" description="Disordered" evidence="1">
    <location>
        <begin position="428"/>
        <end position="459"/>
    </location>
</feature>
<feature type="compositionally biased region" description="Polar residues" evidence="1">
    <location>
        <begin position="401"/>
        <end position="416"/>
    </location>
</feature>
<organism evidence="2 3">
    <name type="scientific">Lophiotrema nucula</name>
    <dbReference type="NCBI Taxonomy" id="690887"/>
    <lineage>
        <taxon>Eukaryota</taxon>
        <taxon>Fungi</taxon>
        <taxon>Dikarya</taxon>
        <taxon>Ascomycota</taxon>
        <taxon>Pezizomycotina</taxon>
        <taxon>Dothideomycetes</taxon>
        <taxon>Pleosporomycetidae</taxon>
        <taxon>Pleosporales</taxon>
        <taxon>Lophiotremataceae</taxon>
        <taxon>Lophiotrema</taxon>
    </lineage>
</organism>
<evidence type="ECO:0000313" key="2">
    <source>
        <dbReference type="EMBL" id="KAF2115977.1"/>
    </source>
</evidence>
<feature type="region of interest" description="Disordered" evidence="1">
    <location>
        <begin position="390"/>
        <end position="416"/>
    </location>
</feature>
<feature type="compositionally biased region" description="Polar residues" evidence="1">
    <location>
        <begin position="274"/>
        <end position="295"/>
    </location>
</feature>
<dbReference type="AlphaFoldDB" id="A0A6A5ZBA4"/>
<feature type="region of interest" description="Disordered" evidence="1">
    <location>
        <begin position="491"/>
        <end position="512"/>
    </location>
</feature>